<evidence type="ECO:0000259" key="9">
    <source>
        <dbReference type="Pfam" id="PF14615"/>
    </source>
</evidence>
<organism evidence="10 11">
    <name type="scientific">Hyphopichia burtonii NRRL Y-1933</name>
    <dbReference type="NCBI Taxonomy" id="984485"/>
    <lineage>
        <taxon>Eukaryota</taxon>
        <taxon>Fungi</taxon>
        <taxon>Dikarya</taxon>
        <taxon>Ascomycota</taxon>
        <taxon>Saccharomycotina</taxon>
        <taxon>Pichiomycetes</taxon>
        <taxon>Debaryomycetaceae</taxon>
        <taxon>Hyphopichia</taxon>
    </lineage>
</organism>
<dbReference type="InterPro" id="IPR028217">
    <property type="entry name" value="Rsa3_C"/>
</dbReference>
<sequence length="182" mass="20500">MAAAQVPNEKLGNPKSSRRRRKKRRTEDFSSDESSSSSSSDSDNDKEEEIKGSDNIENGKTPNIDDIDIDSDDEKITNNKNETELLSQETQKQINEIKFTSNTLNSNNTTRTAEEIKQTVDKDRNDLESQFLGLMASNFSDDLDELRKKPDFTDKSLVMLAKVLQSGSNIFDEDSLDALIKN</sequence>
<keyword evidence="11" id="KW-1185">Reference proteome</keyword>
<dbReference type="Pfam" id="PF14615">
    <property type="entry name" value="Rsa3"/>
    <property type="match status" value="1"/>
</dbReference>
<dbReference type="STRING" id="984485.A0A1E4RJ94"/>
<evidence type="ECO:0000256" key="6">
    <source>
        <dbReference type="ARBA" id="ARBA00023242"/>
    </source>
</evidence>
<evidence type="ECO:0000313" key="11">
    <source>
        <dbReference type="Proteomes" id="UP000095085"/>
    </source>
</evidence>
<dbReference type="AlphaFoldDB" id="A0A1E4RJ94"/>
<dbReference type="OrthoDB" id="69550at2759"/>
<protein>
    <recommendedName>
        <fullName evidence="4">Ribosome assembly protein 3</fullName>
    </recommendedName>
</protein>
<evidence type="ECO:0000256" key="2">
    <source>
        <dbReference type="ARBA" id="ARBA00004604"/>
    </source>
</evidence>
<dbReference type="GeneID" id="30995956"/>
<dbReference type="RefSeq" id="XP_020076415.1">
    <property type="nucleotide sequence ID" value="XM_020221407.1"/>
</dbReference>
<dbReference type="Proteomes" id="UP000095085">
    <property type="component" value="Unassembled WGS sequence"/>
</dbReference>
<keyword evidence="6" id="KW-0539">Nucleus</keyword>
<dbReference type="GO" id="GO:0000027">
    <property type="term" value="P:ribosomal large subunit assembly"/>
    <property type="evidence" value="ECO:0007669"/>
    <property type="project" value="TreeGrafter"/>
</dbReference>
<comment type="subcellular location">
    <subcellularLocation>
        <location evidence="2">Nucleus</location>
        <location evidence="2">Nucleolus</location>
    </subcellularLocation>
</comment>
<dbReference type="PANTHER" id="PTHR28127">
    <property type="entry name" value="RIBOSOME ASSEMBLY PROTEIN 3"/>
    <property type="match status" value="1"/>
</dbReference>
<feature type="compositionally biased region" description="Low complexity" evidence="8">
    <location>
        <begin position="32"/>
        <end position="41"/>
    </location>
</feature>
<dbReference type="PANTHER" id="PTHR28127:SF1">
    <property type="entry name" value="RIBOSOME ASSEMBLY PROTEIN 3"/>
    <property type="match status" value="1"/>
</dbReference>
<dbReference type="InterPro" id="IPR051898">
    <property type="entry name" value="Ribosome_Assembly_3"/>
</dbReference>
<evidence type="ECO:0000256" key="4">
    <source>
        <dbReference type="ARBA" id="ARBA00015339"/>
    </source>
</evidence>
<evidence type="ECO:0000256" key="1">
    <source>
        <dbReference type="ARBA" id="ARBA00003035"/>
    </source>
</evidence>
<feature type="domain" description="Ribosome-assembly protein 3 C-terminal" evidence="9">
    <location>
        <begin position="127"/>
        <end position="172"/>
    </location>
</feature>
<proteinExistence type="inferred from homology"/>
<evidence type="ECO:0000256" key="5">
    <source>
        <dbReference type="ARBA" id="ARBA00022517"/>
    </source>
</evidence>
<evidence type="ECO:0000313" key="10">
    <source>
        <dbReference type="EMBL" id="ODV67348.1"/>
    </source>
</evidence>
<dbReference type="GO" id="GO:0030687">
    <property type="term" value="C:preribosome, large subunit precursor"/>
    <property type="evidence" value="ECO:0007669"/>
    <property type="project" value="TreeGrafter"/>
</dbReference>
<keyword evidence="5" id="KW-0690">Ribosome biogenesis</keyword>
<feature type="region of interest" description="Disordered" evidence="8">
    <location>
        <begin position="1"/>
        <end position="75"/>
    </location>
</feature>
<dbReference type="EMBL" id="KV454541">
    <property type="protein sequence ID" value="ODV67348.1"/>
    <property type="molecule type" value="Genomic_DNA"/>
</dbReference>
<comment type="similarity">
    <text evidence="3">Belongs to the RSA3 family.</text>
</comment>
<gene>
    <name evidence="10" type="ORF">HYPBUDRAFT_153171</name>
</gene>
<accession>A0A1E4RJ94</accession>
<evidence type="ECO:0000256" key="8">
    <source>
        <dbReference type="SAM" id="MobiDB-lite"/>
    </source>
</evidence>
<evidence type="ECO:0000256" key="3">
    <source>
        <dbReference type="ARBA" id="ARBA00006256"/>
    </source>
</evidence>
<keyword evidence="7" id="KW-0687">Ribonucleoprotein</keyword>
<dbReference type="GO" id="GO:0005730">
    <property type="term" value="C:nucleolus"/>
    <property type="evidence" value="ECO:0007669"/>
    <property type="project" value="UniProtKB-SubCell"/>
</dbReference>
<evidence type="ECO:0000256" key="7">
    <source>
        <dbReference type="ARBA" id="ARBA00023274"/>
    </source>
</evidence>
<comment type="function">
    <text evidence="1">Required for efficient biogenesis of the 60S ribosomal subunit.</text>
</comment>
<name>A0A1E4RJ94_9ASCO</name>
<reference evidence="11" key="1">
    <citation type="submission" date="2016-05" db="EMBL/GenBank/DDBJ databases">
        <title>Comparative genomics of biotechnologically important yeasts.</title>
        <authorList>
            <consortium name="DOE Joint Genome Institute"/>
            <person name="Riley R."/>
            <person name="Haridas S."/>
            <person name="Wolfe K.H."/>
            <person name="Lopes M.R."/>
            <person name="Hittinger C.T."/>
            <person name="Goker M."/>
            <person name="Salamov A."/>
            <person name="Wisecaver J."/>
            <person name="Long T.M."/>
            <person name="Aerts A.L."/>
            <person name="Barry K."/>
            <person name="Choi C."/>
            <person name="Clum A."/>
            <person name="Coughlan A.Y."/>
            <person name="Deshpande S."/>
            <person name="Douglass A.P."/>
            <person name="Hanson S.J."/>
            <person name="Klenk H.-P."/>
            <person name="Labutti K."/>
            <person name="Lapidus A."/>
            <person name="Lindquist E."/>
            <person name="Lipzen A."/>
            <person name="Meier-Kolthoff J.P."/>
            <person name="Ohm R.A."/>
            <person name="Otillar R.P."/>
            <person name="Pangilinan J."/>
            <person name="Peng Y."/>
            <person name="Rokas A."/>
            <person name="Rosa C.A."/>
            <person name="Scheuner C."/>
            <person name="Sibirny A.A."/>
            <person name="Slot J.C."/>
            <person name="Stielow J.B."/>
            <person name="Sun H."/>
            <person name="Kurtzman C.P."/>
            <person name="Blackwell M."/>
            <person name="Grigoriev I.V."/>
            <person name="Jeffries T.W."/>
        </authorList>
    </citation>
    <scope>NUCLEOTIDE SEQUENCE [LARGE SCALE GENOMIC DNA]</scope>
    <source>
        <strain evidence="11">NRRL Y-1933</strain>
    </source>
</reference>